<gene>
    <name evidence="11" type="ORF">PPYR_14906</name>
    <name evidence="10" type="ORF">PPYR_15695</name>
</gene>
<keyword evidence="4" id="KW-0472">Membrane</keyword>
<evidence type="ECO:0000313" key="12">
    <source>
        <dbReference type="Proteomes" id="UP000327044"/>
    </source>
</evidence>
<evidence type="ECO:0000256" key="2">
    <source>
        <dbReference type="ARBA" id="ARBA00022692"/>
    </source>
</evidence>
<comment type="similarity">
    <text evidence="6">Belongs to the DNAJC25 family.</text>
</comment>
<sequence>MLDRIYILLISVVAISHLSQAQLLEGLYCGKENCYDVLGVTRASSKNEIARSYRQLAKKYHPDLHRDLKAKAEAEEKFKIVANAYEILKDEESRTDYDYMLDNPDEYYAHYYRYYRRRVAPKVDVRIVIFVTISIISIIQYYSAWQRYETAIKYFMTVPKYRNRALEIAQQQGFLGTDAGHKKRGKSKSEQKEEQESIIRMVIEEKMDIKGAYAKPTFFDILWIQLILSPYTLVKYIYWYLSWVWNHSILRKPYTEDEKLYIIRKYMNMGQHQFDSIEDHEKAEYLKNQLWIKQNYKVWQKEKEETMKKQLAENSRYKQYRRYIKNHGVGRMTFDDS</sequence>
<dbReference type="AlphaFoldDB" id="A0A1Y1MTD1"/>
<evidence type="ECO:0000256" key="4">
    <source>
        <dbReference type="ARBA" id="ARBA00023136"/>
    </source>
</evidence>
<evidence type="ECO:0000256" key="5">
    <source>
        <dbReference type="ARBA" id="ARBA00023186"/>
    </source>
</evidence>
<dbReference type="CDD" id="cd06257">
    <property type="entry name" value="DnaJ"/>
    <property type="match status" value="1"/>
</dbReference>
<dbReference type="SUPFAM" id="SSF46565">
    <property type="entry name" value="Chaperone J-domain"/>
    <property type="match status" value="1"/>
</dbReference>
<dbReference type="SMART" id="SM00271">
    <property type="entry name" value="DnaJ"/>
    <property type="match status" value="1"/>
</dbReference>
<feature type="chain" id="PRO_5033289835" description="J domain-containing protein" evidence="7">
    <location>
        <begin position="22"/>
        <end position="337"/>
    </location>
</feature>
<dbReference type="FunCoup" id="A0A1Y1MTD1">
    <property type="interactions" value="1224"/>
</dbReference>
<evidence type="ECO:0000313" key="10">
    <source>
        <dbReference type="EMBL" id="KAB0790014.1"/>
    </source>
</evidence>
<keyword evidence="7" id="KW-0732">Signal</keyword>
<reference evidence="10 12" key="2">
    <citation type="journal article" date="2018" name="Elife">
        <title>Firefly genomes illuminate parallel origins of bioluminescence in beetles.</title>
        <authorList>
            <person name="Fallon T.R."/>
            <person name="Lower S.E."/>
            <person name="Chang C.H."/>
            <person name="Bessho-Uehara M."/>
            <person name="Martin G.J."/>
            <person name="Bewick A.J."/>
            <person name="Behringer M."/>
            <person name="Debat H.J."/>
            <person name="Wong I."/>
            <person name="Day J.C."/>
            <person name="Suvorov A."/>
            <person name="Silva C.J."/>
            <person name="Stanger-Hall K.F."/>
            <person name="Hall D.W."/>
            <person name="Schmitz R.J."/>
            <person name="Nelson D.R."/>
            <person name="Lewis S.M."/>
            <person name="Shigenobu S."/>
            <person name="Bybee S.M."/>
            <person name="Larracuente A.M."/>
            <person name="Oba Y."/>
            <person name="Weng J.K."/>
        </authorList>
    </citation>
    <scope>NUCLEOTIDE SEQUENCE [LARGE SCALE GENOMIC DNA]</scope>
    <source>
        <strain evidence="10">1611_PpyrPB1</strain>
        <tissue evidence="10">Whole body</tissue>
    </source>
</reference>
<evidence type="ECO:0000313" key="9">
    <source>
        <dbReference type="EMBL" id="JAV88954.1"/>
    </source>
</evidence>
<dbReference type="PROSITE" id="PS50076">
    <property type="entry name" value="DNAJ_2"/>
    <property type="match status" value="1"/>
</dbReference>
<dbReference type="PROSITE" id="PS00636">
    <property type="entry name" value="DNAJ_1"/>
    <property type="match status" value="1"/>
</dbReference>
<reference evidence="10" key="3">
    <citation type="submission" date="2019-08" db="EMBL/GenBank/DDBJ databases">
        <authorList>
            <consortium name="Photinus pyralis genome working group"/>
            <person name="Fallon T.R."/>
            <person name="Sander Lower S.E."/>
            <person name="Weng J.-K."/>
        </authorList>
    </citation>
    <scope>NUCLEOTIDE SEQUENCE</scope>
    <source>
        <strain evidence="10">1611_PpyrPB1</strain>
        <tissue evidence="10">Whole body</tissue>
    </source>
</reference>
<feature type="signal peptide" evidence="7">
    <location>
        <begin position="1"/>
        <end position="21"/>
    </location>
</feature>
<evidence type="ECO:0000256" key="6">
    <source>
        <dbReference type="ARBA" id="ARBA00024193"/>
    </source>
</evidence>
<protein>
    <recommendedName>
        <fullName evidence="8">J domain-containing protein</fullName>
    </recommendedName>
</protein>
<dbReference type="PRINTS" id="PR00625">
    <property type="entry name" value="JDOMAIN"/>
</dbReference>
<organism evidence="9">
    <name type="scientific">Photinus pyralis</name>
    <name type="common">Common eastern firefly</name>
    <name type="synonym">Lampyris pyralis</name>
    <dbReference type="NCBI Taxonomy" id="7054"/>
    <lineage>
        <taxon>Eukaryota</taxon>
        <taxon>Metazoa</taxon>
        <taxon>Ecdysozoa</taxon>
        <taxon>Arthropoda</taxon>
        <taxon>Hexapoda</taxon>
        <taxon>Insecta</taxon>
        <taxon>Pterygota</taxon>
        <taxon>Neoptera</taxon>
        <taxon>Endopterygota</taxon>
        <taxon>Coleoptera</taxon>
        <taxon>Polyphaga</taxon>
        <taxon>Elateriformia</taxon>
        <taxon>Elateroidea</taxon>
        <taxon>Lampyridae</taxon>
        <taxon>Lampyrinae</taxon>
        <taxon>Photinus</taxon>
    </lineage>
</organism>
<dbReference type="EMBL" id="GEZM01021537">
    <property type="protein sequence ID" value="JAV88954.1"/>
    <property type="molecule type" value="Transcribed_RNA"/>
</dbReference>
<evidence type="ECO:0000259" key="8">
    <source>
        <dbReference type="PROSITE" id="PS50076"/>
    </source>
</evidence>
<accession>A0A1Y1MTD1</accession>
<dbReference type="InterPro" id="IPR036869">
    <property type="entry name" value="J_dom_sf"/>
</dbReference>
<evidence type="ECO:0000256" key="3">
    <source>
        <dbReference type="ARBA" id="ARBA00022989"/>
    </source>
</evidence>
<dbReference type="InterPro" id="IPR018253">
    <property type="entry name" value="DnaJ_domain_CS"/>
</dbReference>
<feature type="domain" description="J" evidence="8">
    <location>
        <begin position="33"/>
        <end position="101"/>
    </location>
</feature>
<evidence type="ECO:0000313" key="11">
    <source>
        <dbReference type="EMBL" id="KAB0790653.1"/>
    </source>
</evidence>
<dbReference type="EMBL" id="VVIM01000943">
    <property type="protein sequence ID" value="KAB0790653.1"/>
    <property type="molecule type" value="Genomic_DNA"/>
</dbReference>
<dbReference type="OrthoDB" id="270167at2759"/>
<proteinExistence type="inferred from homology"/>
<dbReference type="InterPro" id="IPR001623">
    <property type="entry name" value="DnaJ_domain"/>
</dbReference>
<comment type="subcellular location">
    <subcellularLocation>
        <location evidence="1">Membrane</location>
        <topology evidence="1">Multi-pass membrane protein</topology>
    </subcellularLocation>
</comment>
<keyword evidence="2" id="KW-0812">Transmembrane</keyword>
<dbReference type="EMBL" id="VVIM01002070">
    <property type="protein sequence ID" value="KAB0790014.1"/>
    <property type="molecule type" value="Genomic_DNA"/>
</dbReference>
<keyword evidence="3" id="KW-1133">Transmembrane helix</keyword>
<keyword evidence="12" id="KW-1185">Reference proteome</keyword>
<evidence type="ECO:0000256" key="7">
    <source>
        <dbReference type="SAM" id="SignalP"/>
    </source>
</evidence>
<name>A0A1Y1MTD1_PHOPY</name>
<dbReference type="FunFam" id="1.10.287.110:FF:000036">
    <property type="entry name" value="dnaJ homolog subfamily C member 25"/>
    <property type="match status" value="1"/>
</dbReference>
<dbReference type="PANTHER" id="PTHR44176">
    <property type="entry name" value="DNAJ HOMOLOG SUBFAMILY C MEMBER 25"/>
    <property type="match status" value="1"/>
</dbReference>
<dbReference type="Gene3D" id="1.10.287.110">
    <property type="entry name" value="DnaJ domain"/>
    <property type="match status" value="1"/>
</dbReference>
<dbReference type="GO" id="GO:0006457">
    <property type="term" value="P:protein folding"/>
    <property type="evidence" value="ECO:0007669"/>
    <property type="project" value="InterPro"/>
</dbReference>
<evidence type="ECO:0000256" key="1">
    <source>
        <dbReference type="ARBA" id="ARBA00004141"/>
    </source>
</evidence>
<dbReference type="Pfam" id="PF00226">
    <property type="entry name" value="DnaJ"/>
    <property type="match status" value="1"/>
</dbReference>
<dbReference type="InParanoid" id="A0A1Y1MTD1"/>
<dbReference type="GO" id="GO:0005789">
    <property type="term" value="C:endoplasmic reticulum membrane"/>
    <property type="evidence" value="ECO:0007669"/>
    <property type="project" value="TreeGrafter"/>
</dbReference>
<reference evidence="9" key="1">
    <citation type="journal article" date="2016" name="Sci. Rep.">
        <title>Molecular characterization of firefly nuptial gifts: a multi-omics approach sheds light on postcopulatory sexual selection.</title>
        <authorList>
            <person name="Al-Wathiqui N."/>
            <person name="Fallon T.R."/>
            <person name="South A."/>
            <person name="Weng J.K."/>
            <person name="Lewis S.M."/>
        </authorList>
    </citation>
    <scope>NUCLEOTIDE SEQUENCE</scope>
</reference>
<keyword evidence="5" id="KW-0143">Chaperone</keyword>
<dbReference type="InterPro" id="IPR044632">
    <property type="entry name" value="DNAJC25-like"/>
</dbReference>
<dbReference type="PANTHER" id="PTHR44176:SF1">
    <property type="entry name" value="DNAJ HOMOLOG SUBFAMILY C MEMBER 25"/>
    <property type="match status" value="1"/>
</dbReference>
<dbReference type="Proteomes" id="UP000327044">
    <property type="component" value="Unassembled WGS sequence"/>
</dbReference>